<evidence type="ECO:0000313" key="6">
    <source>
        <dbReference type="EMBL" id="OHB08885.1"/>
    </source>
</evidence>
<dbReference type="InterPro" id="IPR024079">
    <property type="entry name" value="MetalloPept_cat_dom_sf"/>
</dbReference>
<organism evidence="6 7">
    <name type="scientific">Candidatus Zambryskibacteria bacterium RIFCSPLOWO2_02_FULL_39_14</name>
    <dbReference type="NCBI Taxonomy" id="1802769"/>
    <lineage>
        <taxon>Bacteria</taxon>
        <taxon>Candidatus Zambryskiibacteriota</taxon>
    </lineage>
</organism>
<dbReference type="EMBL" id="MHWM01000017">
    <property type="protein sequence ID" value="OHB08885.1"/>
    <property type="molecule type" value="Genomic_DNA"/>
</dbReference>
<comment type="caution">
    <text evidence="6">The sequence shown here is derived from an EMBL/GenBank/DDBJ whole genome shotgun (WGS) entry which is preliminary data.</text>
</comment>
<name>A0A1G2UHK7_9BACT</name>
<evidence type="ECO:0000313" key="7">
    <source>
        <dbReference type="Proteomes" id="UP000177096"/>
    </source>
</evidence>
<reference evidence="6 7" key="1">
    <citation type="journal article" date="2016" name="Nat. Commun.">
        <title>Thousands of microbial genomes shed light on interconnected biogeochemical processes in an aquifer system.</title>
        <authorList>
            <person name="Anantharaman K."/>
            <person name="Brown C.T."/>
            <person name="Hug L.A."/>
            <person name="Sharon I."/>
            <person name="Castelle C.J."/>
            <person name="Probst A.J."/>
            <person name="Thomas B.C."/>
            <person name="Singh A."/>
            <person name="Wilkins M.J."/>
            <person name="Karaoz U."/>
            <person name="Brodie E.L."/>
            <person name="Williams K.H."/>
            <person name="Hubbard S.S."/>
            <person name="Banfield J.F."/>
        </authorList>
    </citation>
    <scope>NUCLEOTIDE SEQUENCE [LARGE SCALE GENOMIC DNA]</scope>
</reference>
<dbReference type="Pfam" id="PF00413">
    <property type="entry name" value="Peptidase_M10"/>
    <property type="match status" value="1"/>
</dbReference>
<dbReference type="InterPro" id="IPR001818">
    <property type="entry name" value="Pept_M10_metallopeptidase"/>
</dbReference>
<dbReference type="Proteomes" id="UP000177096">
    <property type="component" value="Unassembled WGS sequence"/>
</dbReference>
<protein>
    <recommendedName>
        <fullName evidence="5">Peptidase M10 metallopeptidase domain-containing protein</fullName>
    </recommendedName>
</protein>
<dbReference type="GO" id="GO:0004222">
    <property type="term" value="F:metalloendopeptidase activity"/>
    <property type="evidence" value="ECO:0007669"/>
    <property type="project" value="InterPro"/>
</dbReference>
<dbReference type="GO" id="GO:0006508">
    <property type="term" value="P:proteolysis"/>
    <property type="evidence" value="ECO:0007669"/>
    <property type="project" value="UniProtKB-KW"/>
</dbReference>
<evidence type="ECO:0000256" key="3">
    <source>
        <dbReference type="ARBA" id="ARBA00022801"/>
    </source>
</evidence>
<evidence type="ECO:0000259" key="5">
    <source>
        <dbReference type="Pfam" id="PF00413"/>
    </source>
</evidence>
<accession>A0A1G2UHK7</accession>
<keyword evidence="2" id="KW-0479">Metal-binding</keyword>
<sequence>MSLLVVSLALPVSAAPKASFSLPAQALEVSQGVFSLGQAYDIASDKIVEGYAVVHKKGYARSSATRGPKAPKCYAVMADGAKWKTVENWEVFAGAGLGGAFLLDRLTHSINTWEIVATNPNILGVGSLGAGAIVDPFTLDNENQVSFGDLENGTIAVTVVWGIWGGPTFNRQIVAWDQIYNTDYSWTEDALLEPTKMDFWNIAIHELGHSMGLSDIYNSSCSEVTMYGYGTEGETKKRDLAPADVTGINLLY</sequence>
<dbReference type="AlphaFoldDB" id="A0A1G2UHK7"/>
<dbReference type="GO" id="GO:0008270">
    <property type="term" value="F:zinc ion binding"/>
    <property type="evidence" value="ECO:0007669"/>
    <property type="project" value="InterPro"/>
</dbReference>
<keyword evidence="1" id="KW-0645">Protease</keyword>
<dbReference type="SUPFAM" id="SSF55486">
    <property type="entry name" value="Metalloproteases ('zincins'), catalytic domain"/>
    <property type="match status" value="1"/>
</dbReference>
<dbReference type="GO" id="GO:0031012">
    <property type="term" value="C:extracellular matrix"/>
    <property type="evidence" value="ECO:0007669"/>
    <property type="project" value="InterPro"/>
</dbReference>
<feature type="domain" description="Peptidase M10 metallopeptidase" evidence="5">
    <location>
        <begin position="179"/>
        <end position="252"/>
    </location>
</feature>
<keyword evidence="4" id="KW-0862">Zinc</keyword>
<evidence type="ECO:0000256" key="1">
    <source>
        <dbReference type="ARBA" id="ARBA00022670"/>
    </source>
</evidence>
<gene>
    <name evidence="6" type="ORF">A3I86_00845</name>
</gene>
<dbReference type="Gene3D" id="3.40.390.10">
    <property type="entry name" value="Collagenase (Catalytic Domain)"/>
    <property type="match status" value="1"/>
</dbReference>
<evidence type="ECO:0000256" key="2">
    <source>
        <dbReference type="ARBA" id="ARBA00022723"/>
    </source>
</evidence>
<proteinExistence type="predicted"/>
<evidence type="ECO:0000256" key="4">
    <source>
        <dbReference type="ARBA" id="ARBA00022833"/>
    </source>
</evidence>
<keyword evidence="3" id="KW-0378">Hydrolase</keyword>